<reference evidence="2 3" key="1">
    <citation type="submission" date="2024-01" db="EMBL/GenBank/DDBJ databases">
        <title>The genomes of 5 underutilized Papilionoideae crops provide insights into root nodulation and disease resistanc.</title>
        <authorList>
            <person name="Yuan L."/>
        </authorList>
    </citation>
    <scope>NUCLEOTIDE SEQUENCE [LARGE SCALE GENOMIC DNA]</scope>
    <source>
        <strain evidence="2">ZHUSHIDOU_FW_LH</strain>
        <tissue evidence="2">Leaf</tissue>
    </source>
</reference>
<dbReference type="InterPro" id="IPR002156">
    <property type="entry name" value="RNaseH_domain"/>
</dbReference>
<dbReference type="Proteomes" id="UP001372338">
    <property type="component" value="Unassembled WGS sequence"/>
</dbReference>
<gene>
    <name evidence="2" type="ORF">RIF29_29844</name>
</gene>
<dbReference type="PANTHER" id="PTHR47723">
    <property type="entry name" value="OS05G0353850 PROTEIN"/>
    <property type="match status" value="1"/>
</dbReference>
<evidence type="ECO:0000259" key="1">
    <source>
        <dbReference type="Pfam" id="PF13456"/>
    </source>
</evidence>
<dbReference type="AlphaFoldDB" id="A0AAN9EHE6"/>
<proteinExistence type="predicted"/>
<evidence type="ECO:0000313" key="3">
    <source>
        <dbReference type="Proteomes" id="UP001372338"/>
    </source>
</evidence>
<organism evidence="2 3">
    <name type="scientific">Crotalaria pallida</name>
    <name type="common">Smooth rattlebox</name>
    <name type="synonym">Crotalaria striata</name>
    <dbReference type="NCBI Taxonomy" id="3830"/>
    <lineage>
        <taxon>Eukaryota</taxon>
        <taxon>Viridiplantae</taxon>
        <taxon>Streptophyta</taxon>
        <taxon>Embryophyta</taxon>
        <taxon>Tracheophyta</taxon>
        <taxon>Spermatophyta</taxon>
        <taxon>Magnoliopsida</taxon>
        <taxon>eudicotyledons</taxon>
        <taxon>Gunneridae</taxon>
        <taxon>Pentapetalae</taxon>
        <taxon>rosids</taxon>
        <taxon>fabids</taxon>
        <taxon>Fabales</taxon>
        <taxon>Fabaceae</taxon>
        <taxon>Papilionoideae</taxon>
        <taxon>50 kb inversion clade</taxon>
        <taxon>genistoids sensu lato</taxon>
        <taxon>core genistoids</taxon>
        <taxon>Crotalarieae</taxon>
        <taxon>Crotalaria</taxon>
    </lineage>
</organism>
<dbReference type="GO" id="GO:0004523">
    <property type="term" value="F:RNA-DNA hybrid ribonuclease activity"/>
    <property type="evidence" value="ECO:0007669"/>
    <property type="project" value="InterPro"/>
</dbReference>
<feature type="domain" description="RNase H type-1" evidence="1">
    <location>
        <begin position="85"/>
        <end position="159"/>
    </location>
</feature>
<comment type="caution">
    <text evidence="2">The sequence shown here is derived from an EMBL/GenBank/DDBJ whole genome shotgun (WGS) entry which is preliminary data.</text>
</comment>
<evidence type="ECO:0000313" key="2">
    <source>
        <dbReference type="EMBL" id="KAK7256400.1"/>
    </source>
</evidence>
<dbReference type="Gene3D" id="3.30.420.10">
    <property type="entry name" value="Ribonuclease H-like superfamily/Ribonuclease H"/>
    <property type="match status" value="1"/>
</dbReference>
<dbReference type="EMBL" id="JAYWIO010000006">
    <property type="protein sequence ID" value="KAK7256400.1"/>
    <property type="molecule type" value="Genomic_DNA"/>
</dbReference>
<dbReference type="Pfam" id="PF13456">
    <property type="entry name" value="RVT_3"/>
    <property type="match status" value="1"/>
</dbReference>
<name>A0AAN9EHE6_CROPI</name>
<dbReference type="InterPro" id="IPR012337">
    <property type="entry name" value="RNaseH-like_sf"/>
</dbReference>
<dbReference type="PANTHER" id="PTHR47723:SF19">
    <property type="entry name" value="POLYNUCLEOTIDYL TRANSFERASE, RIBONUCLEASE H-LIKE SUPERFAMILY PROTEIN"/>
    <property type="match status" value="1"/>
</dbReference>
<dbReference type="InterPro" id="IPR036397">
    <property type="entry name" value="RNaseH_sf"/>
</dbReference>
<dbReference type="InterPro" id="IPR044730">
    <property type="entry name" value="RNase_H-like_dom_plant"/>
</dbReference>
<dbReference type="SUPFAM" id="SSF53098">
    <property type="entry name" value="Ribonuclease H-like"/>
    <property type="match status" value="1"/>
</dbReference>
<accession>A0AAN9EHE6</accession>
<sequence>MGRYSFEDWNLLFGIILDTIWYHRNNRNFNGFLFSVVGSVREIWSMFNLIKQAWVIETPLQRLRGMPLRDGIRWEAPPQGYVKCNTDGSVNQGQASDVAGGIIRDEAGNFVVAFSNHLGLCSVLHAELWGALLGMKLALARGIRKVVVELDSMVAVLLIQ</sequence>
<dbReference type="GO" id="GO:0003676">
    <property type="term" value="F:nucleic acid binding"/>
    <property type="evidence" value="ECO:0007669"/>
    <property type="project" value="InterPro"/>
</dbReference>
<protein>
    <recommendedName>
        <fullName evidence="1">RNase H type-1 domain-containing protein</fullName>
    </recommendedName>
</protein>
<dbReference type="InterPro" id="IPR053151">
    <property type="entry name" value="RNase_H-like"/>
</dbReference>
<keyword evidence="3" id="KW-1185">Reference proteome</keyword>
<dbReference type="CDD" id="cd06222">
    <property type="entry name" value="RNase_H_like"/>
    <property type="match status" value="1"/>
</dbReference>